<dbReference type="GO" id="GO:0005886">
    <property type="term" value="C:plasma membrane"/>
    <property type="evidence" value="ECO:0007669"/>
    <property type="project" value="UniProtKB-SubCell"/>
</dbReference>
<evidence type="ECO:0000313" key="12">
    <source>
        <dbReference type="EMBL" id="TCJ22899.1"/>
    </source>
</evidence>
<feature type="compositionally biased region" description="Low complexity" evidence="11">
    <location>
        <begin position="78"/>
        <end position="89"/>
    </location>
</feature>
<dbReference type="PANTHER" id="PTHR28259:SF1">
    <property type="entry name" value="FLUORIDE EXPORT PROTEIN 1-RELATED"/>
    <property type="match status" value="1"/>
</dbReference>
<protein>
    <recommendedName>
        <fullName evidence="10">Fluoride-specific ion channel FluC</fullName>
    </recommendedName>
</protein>
<feature type="transmembrane region" description="Helical" evidence="10">
    <location>
        <begin position="439"/>
        <end position="456"/>
    </location>
</feature>
<feature type="compositionally biased region" description="Basic residues" evidence="11">
    <location>
        <begin position="162"/>
        <end position="180"/>
    </location>
</feature>
<comment type="similarity">
    <text evidence="7 10">Belongs to the fluoride channel Fluc/FEX (TC 1.A.43) family.</text>
</comment>
<feature type="binding site" evidence="10">
    <location>
        <position position="417"/>
    </location>
    <ligand>
        <name>Na(+)</name>
        <dbReference type="ChEBI" id="CHEBI:29101"/>
        <note>structural</note>
    </ligand>
</feature>
<evidence type="ECO:0000256" key="1">
    <source>
        <dbReference type="ARBA" id="ARBA00004651"/>
    </source>
</evidence>
<comment type="subcellular location">
    <subcellularLocation>
        <location evidence="1 10">Cell membrane</location>
        <topology evidence="1 10">Multi-pass membrane protein</topology>
    </subcellularLocation>
</comment>
<dbReference type="PANTHER" id="PTHR28259">
    <property type="entry name" value="FLUORIDE EXPORT PROTEIN 1-RELATED"/>
    <property type="match status" value="1"/>
</dbReference>
<feature type="transmembrane region" description="Helical" evidence="10">
    <location>
        <begin position="402"/>
        <end position="419"/>
    </location>
</feature>
<dbReference type="GO" id="GO:0046872">
    <property type="term" value="F:metal ion binding"/>
    <property type="evidence" value="ECO:0007669"/>
    <property type="project" value="UniProtKB-KW"/>
</dbReference>
<dbReference type="EMBL" id="SJZJ01000020">
    <property type="protein sequence ID" value="TCJ22899.1"/>
    <property type="molecule type" value="Genomic_DNA"/>
</dbReference>
<feature type="transmembrane region" description="Helical" evidence="10">
    <location>
        <begin position="376"/>
        <end position="395"/>
    </location>
</feature>
<feature type="binding site" evidence="10">
    <location>
        <position position="414"/>
    </location>
    <ligand>
        <name>Na(+)</name>
        <dbReference type="ChEBI" id="CHEBI:29101"/>
        <note>structural</note>
    </ligand>
</feature>
<feature type="transmembrane region" description="Helical" evidence="10">
    <location>
        <begin position="345"/>
        <end position="364"/>
    </location>
</feature>
<feature type="compositionally biased region" description="Polar residues" evidence="11">
    <location>
        <begin position="1"/>
        <end position="13"/>
    </location>
</feature>
<evidence type="ECO:0000256" key="10">
    <source>
        <dbReference type="HAMAP-Rule" id="MF_00454"/>
    </source>
</evidence>
<sequence>MSLVQAWSASQCEGRNATHRRRSRSRAPEPASNPPGPRSRVCEAGAPLGRRVAADPRTRGARGDRRARCVRARRQRPAARTGAGPAPDAWHPGAPAGRGPRRLAPATGVARARCRGRPPDHHRPRPRDRRHGSHGLGRGDRTAGQGRLVRAGAVDGGGAVPARRHLRGRAVRRHGGRGTRRASGPLPGPARRPVRRDVRPSPGAAPRAAPPGPRARGQLPDRLEHLAGLPQLRRPAAPLGRGRRAGRRTRGRGRDEDHRRHARRTAHAAAHREQNDRHARARRHLLPFRAAALPGHLARAARLPQVVPRRVRPPGRRRVAAAVERRAARPRAGRVRGVTKPPQPLFLLAAAVGGALGALARWGVDTTWPAGTGFPWGTLTINVTGSFLLALLPAFAVVRRHAVLPVLLGTGLLGGWTTLSTYANQSRALLAHGSSDLAFSYMAATLIACVLAVRLAHVWSSPASQAEFEAEEGNE</sequence>
<keyword evidence="10" id="KW-0406">Ion transport</keyword>
<gene>
    <name evidence="10" type="primary">fluC</name>
    <name evidence="10" type="synonym">crcB</name>
    <name evidence="12" type="ORF">EPD65_12100</name>
</gene>
<feature type="compositionally biased region" description="Basic and acidic residues" evidence="11">
    <location>
        <begin position="52"/>
        <end position="67"/>
    </location>
</feature>
<dbReference type="GO" id="GO:0062054">
    <property type="term" value="F:fluoride channel activity"/>
    <property type="evidence" value="ECO:0007669"/>
    <property type="project" value="UniProtKB-UniRule"/>
</dbReference>
<evidence type="ECO:0000256" key="2">
    <source>
        <dbReference type="ARBA" id="ARBA00022475"/>
    </source>
</evidence>
<reference evidence="12 13" key="1">
    <citation type="submission" date="2019-03" db="EMBL/GenBank/DDBJ databases">
        <authorList>
            <person name="Kim M.K.M."/>
        </authorList>
    </citation>
    <scope>NUCLEOTIDE SEQUENCE [LARGE SCALE GENOMIC DNA]</scope>
    <source>
        <strain evidence="12 13">18JY15-6</strain>
    </source>
</reference>
<evidence type="ECO:0000256" key="4">
    <source>
        <dbReference type="ARBA" id="ARBA00022989"/>
    </source>
</evidence>
<feature type="region of interest" description="Disordered" evidence="11">
    <location>
        <begin position="1"/>
        <end position="278"/>
    </location>
</feature>
<comment type="function">
    <text evidence="9 10">Fluoride-specific ion channel. Important for reducing fluoride concentration in the cell, thus reducing its toxicity.</text>
</comment>
<keyword evidence="5 10" id="KW-0472">Membrane</keyword>
<keyword evidence="13" id="KW-1185">Reference proteome</keyword>
<keyword evidence="3 10" id="KW-0812">Transmembrane</keyword>
<keyword evidence="2 10" id="KW-1003">Cell membrane</keyword>
<evidence type="ECO:0000256" key="6">
    <source>
        <dbReference type="ARBA" id="ARBA00023303"/>
    </source>
</evidence>
<keyword evidence="10" id="KW-0915">Sodium</keyword>
<evidence type="ECO:0000256" key="7">
    <source>
        <dbReference type="ARBA" id="ARBA00035120"/>
    </source>
</evidence>
<dbReference type="InterPro" id="IPR003691">
    <property type="entry name" value="FluC"/>
</dbReference>
<evidence type="ECO:0000313" key="13">
    <source>
        <dbReference type="Proteomes" id="UP000295453"/>
    </source>
</evidence>
<keyword evidence="10" id="KW-0813">Transport</keyword>
<evidence type="ECO:0000256" key="9">
    <source>
        <dbReference type="ARBA" id="ARBA00049940"/>
    </source>
</evidence>
<evidence type="ECO:0000256" key="11">
    <source>
        <dbReference type="SAM" id="MobiDB-lite"/>
    </source>
</evidence>
<evidence type="ECO:0000256" key="8">
    <source>
        <dbReference type="ARBA" id="ARBA00035585"/>
    </source>
</evidence>
<proteinExistence type="inferred from homology"/>
<dbReference type="HAMAP" id="MF_00454">
    <property type="entry name" value="FluC"/>
    <property type="match status" value="1"/>
</dbReference>
<name>A0A4R1BXW5_9ACTN</name>
<dbReference type="GO" id="GO:0140114">
    <property type="term" value="P:cellular detoxification of fluoride"/>
    <property type="evidence" value="ECO:0007669"/>
    <property type="project" value="UniProtKB-UniRule"/>
</dbReference>
<feature type="compositionally biased region" description="Basic residues" evidence="11">
    <location>
        <begin position="68"/>
        <end position="77"/>
    </location>
</feature>
<keyword evidence="10" id="KW-0479">Metal-binding</keyword>
<evidence type="ECO:0000256" key="5">
    <source>
        <dbReference type="ARBA" id="ARBA00023136"/>
    </source>
</evidence>
<dbReference type="OrthoDB" id="4408652at2"/>
<dbReference type="Proteomes" id="UP000295453">
    <property type="component" value="Unassembled WGS sequence"/>
</dbReference>
<evidence type="ECO:0000256" key="3">
    <source>
        <dbReference type="ARBA" id="ARBA00022692"/>
    </source>
</evidence>
<feature type="compositionally biased region" description="Basic residues" evidence="11">
    <location>
        <begin position="112"/>
        <end position="133"/>
    </location>
</feature>
<organism evidence="12 13">
    <name type="scientific">Nocardioides jejuensis</name>
    <dbReference type="NCBI Taxonomy" id="2502782"/>
    <lineage>
        <taxon>Bacteria</taxon>
        <taxon>Bacillati</taxon>
        <taxon>Actinomycetota</taxon>
        <taxon>Actinomycetes</taxon>
        <taxon>Propionibacteriales</taxon>
        <taxon>Nocardioidaceae</taxon>
        <taxon>Nocardioides</taxon>
    </lineage>
</organism>
<comment type="caution">
    <text evidence="12">The sequence shown here is derived from an EMBL/GenBank/DDBJ whole genome shotgun (WGS) entry which is preliminary data.</text>
</comment>
<accession>A0A4R1BXW5</accession>
<keyword evidence="4 10" id="KW-1133">Transmembrane helix</keyword>
<dbReference type="AlphaFoldDB" id="A0A4R1BXW5"/>
<feature type="compositionally biased region" description="Basic residues" evidence="11">
    <location>
        <begin position="241"/>
        <end position="251"/>
    </location>
</feature>
<comment type="catalytic activity">
    <reaction evidence="8">
        <text>fluoride(in) = fluoride(out)</text>
        <dbReference type="Rhea" id="RHEA:76159"/>
        <dbReference type="ChEBI" id="CHEBI:17051"/>
    </reaction>
    <physiologicalReaction direction="left-to-right" evidence="8">
        <dbReference type="Rhea" id="RHEA:76160"/>
    </physiologicalReaction>
</comment>
<dbReference type="Pfam" id="PF02537">
    <property type="entry name" value="CRCB"/>
    <property type="match status" value="1"/>
</dbReference>
<comment type="activity regulation">
    <text evidence="10">Na(+) is not transported, but it plays an essential structural role and its presence is essential for fluoride channel function.</text>
</comment>
<keyword evidence="6 10" id="KW-0407">Ion channel</keyword>